<accession>A0A6J4LPE0</accession>
<proteinExistence type="predicted"/>
<dbReference type="GO" id="GO:0030976">
    <property type="term" value="F:thiamine pyrophosphate binding"/>
    <property type="evidence" value="ECO:0007669"/>
    <property type="project" value="TreeGrafter"/>
</dbReference>
<keyword evidence="1" id="KW-0732">Signal</keyword>
<dbReference type="PANTHER" id="PTHR30006:SF2">
    <property type="entry name" value="ABC TRANSPORTER SUBSTRATE-BINDING PROTEIN"/>
    <property type="match status" value="1"/>
</dbReference>
<evidence type="ECO:0000256" key="2">
    <source>
        <dbReference type="SAM" id="MobiDB-lite"/>
    </source>
</evidence>
<protein>
    <submittedName>
        <fullName evidence="3">ABC transporter, substrate-binding protein (Cluster 1, maltose/g3p/polyamine/iron)</fullName>
    </submittedName>
</protein>
<dbReference type="EMBL" id="CADCUB010000101">
    <property type="protein sequence ID" value="CAA9334493.1"/>
    <property type="molecule type" value="Genomic_DNA"/>
</dbReference>
<feature type="compositionally biased region" description="Low complexity" evidence="2">
    <location>
        <begin position="40"/>
        <end position="50"/>
    </location>
</feature>
<dbReference type="Gene3D" id="3.40.190.10">
    <property type="entry name" value="Periplasmic binding protein-like II"/>
    <property type="match status" value="2"/>
</dbReference>
<evidence type="ECO:0000313" key="3">
    <source>
        <dbReference type="EMBL" id="CAA9334493.1"/>
    </source>
</evidence>
<dbReference type="PANTHER" id="PTHR30006">
    <property type="entry name" value="THIAMINE-BINDING PERIPLASMIC PROTEIN-RELATED"/>
    <property type="match status" value="1"/>
</dbReference>
<dbReference type="SUPFAM" id="SSF53850">
    <property type="entry name" value="Periplasmic binding protein-like II"/>
    <property type="match status" value="1"/>
</dbReference>
<reference evidence="3" key="1">
    <citation type="submission" date="2020-02" db="EMBL/GenBank/DDBJ databases">
        <authorList>
            <person name="Meier V. D."/>
        </authorList>
    </citation>
    <scope>NUCLEOTIDE SEQUENCE</scope>
    <source>
        <strain evidence="3">AVDCRST_MAG07</strain>
    </source>
</reference>
<dbReference type="AlphaFoldDB" id="A0A6J4LPE0"/>
<dbReference type="GO" id="GO:0030975">
    <property type="term" value="F:thiamine binding"/>
    <property type="evidence" value="ECO:0007669"/>
    <property type="project" value="TreeGrafter"/>
</dbReference>
<dbReference type="Pfam" id="PF13343">
    <property type="entry name" value="SBP_bac_6"/>
    <property type="match status" value="1"/>
</dbReference>
<name>A0A6J4LPE0_9ACTN</name>
<feature type="region of interest" description="Disordered" evidence="2">
    <location>
        <begin position="26"/>
        <end position="50"/>
    </location>
</feature>
<dbReference type="GO" id="GO:0030288">
    <property type="term" value="C:outer membrane-bounded periplasmic space"/>
    <property type="evidence" value="ECO:0007669"/>
    <property type="project" value="TreeGrafter"/>
</dbReference>
<sequence>MLPSRLRARTGLAVLAATLALTTACGEAPQRESDDGGDSGSASGASAATATSAEDLGGLAALEEAAKEEGKLNVIALPPDWTNYGEMISTFSEKYGITVDSAQPDANSQDEINAAEQLKGTDRAPDVFDLGSAIARANVDMFAPYQVATWDDIPEELKDPEGRHVSDYTGYMSIGYDAGAVPAPTSVEDLLGPQYKGKVALNGDPTTAAAAFNGVVMAALETGGSPDDVAPGVEFFRKLKAAGNFLPVDPTPATIASGQTPVVIDWDYTNAAQTQALAGKRDWKVVVPEGAVVSSYYQQAINKDAPNPAAARLWQEFLYSDEGQNIWLEGFGRPVRAEAMQEAGTIDEEAFANLPEAQGDPVNLTVEQEEKAKNYLSANWAQAIS</sequence>
<dbReference type="PROSITE" id="PS51257">
    <property type="entry name" value="PROKAR_LIPOPROTEIN"/>
    <property type="match status" value="1"/>
</dbReference>
<dbReference type="GO" id="GO:0015888">
    <property type="term" value="P:thiamine transport"/>
    <property type="evidence" value="ECO:0007669"/>
    <property type="project" value="TreeGrafter"/>
</dbReference>
<gene>
    <name evidence="3" type="ORF">AVDCRST_MAG07-1960</name>
</gene>
<organism evidence="3">
    <name type="scientific">uncultured Frankineae bacterium</name>
    <dbReference type="NCBI Taxonomy" id="437475"/>
    <lineage>
        <taxon>Bacteria</taxon>
        <taxon>Bacillati</taxon>
        <taxon>Actinomycetota</taxon>
        <taxon>Actinomycetes</taxon>
        <taxon>Frankiales</taxon>
        <taxon>environmental samples</taxon>
    </lineage>
</organism>
<evidence type="ECO:0000256" key="1">
    <source>
        <dbReference type="ARBA" id="ARBA00022729"/>
    </source>
</evidence>